<dbReference type="Pfam" id="PF01381">
    <property type="entry name" value="HTH_3"/>
    <property type="match status" value="1"/>
</dbReference>
<reference evidence="2" key="1">
    <citation type="submission" date="2022-07" db="EMBL/GenBank/DDBJ databases">
        <title>Bombella genomes.</title>
        <authorList>
            <person name="Harer L."/>
            <person name="Styblova S."/>
            <person name="Ehrmann M."/>
        </authorList>
    </citation>
    <scope>NUCLEOTIDE SEQUENCE</scope>
    <source>
        <strain evidence="2">TMW 2.2559</strain>
    </source>
</reference>
<evidence type="ECO:0000313" key="2">
    <source>
        <dbReference type="EMBL" id="MCX5615701.1"/>
    </source>
</evidence>
<evidence type="ECO:0000313" key="3">
    <source>
        <dbReference type="Proteomes" id="UP001165633"/>
    </source>
</evidence>
<name>A0ABT3WFN7_9PROT</name>
<organism evidence="2 3">
    <name type="scientific">Bombella dulcis</name>
    <dbReference type="NCBI Taxonomy" id="2967339"/>
    <lineage>
        <taxon>Bacteria</taxon>
        <taxon>Pseudomonadati</taxon>
        <taxon>Pseudomonadota</taxon>
        <taxon>Alphaproteobacteria</taxon>
        <taxon>Acetobacterales</taxon>
        <taxon>Acetobacteraceae</taxon>
        <taxon>Bombella</taxon>
    </lineage>
</organism>
<dbReference type="EMBL" id="JANIDV010000001">
    <property type="protein sequence ID" value="MCX5615701.1"/>
    <property type="molecule type" value="Genomic_DNA"/>
</dbReference>
<dbReference type="InterPro" id="IPR001387">
    <property type="entry name" value="Cro/C1-type_HTH"/>
</dbReference>
<keyword evidence="3" id="KW-1185">Reference proteome</keyword>
<dbReference type="Proteomes" id="UP001165633">
    <property type="component" value="Unassembled WGS sequence"/>
</dbReference>
<evidence type="ECO:0000259" key="1">
    <source>
        <dbReference type="PROSITE" id="PS50943"/>
    </source>
</evidence>
<dbReference type="CDD" id="cd00093">
    <property type="entry name" value="HTH_XRE"/>
    <property type="match status" value="1"/>
</dbReference>
<dbReference type="SMART" id="SM00530">
    <property type="entry name" value="HTH_XRE"/>
    <property type="match status" value="1"/>
</dbReference>
<gene>
    <name evidence="2" type="ORF">NQF87_01730</name>
</gene>
<dbReference type="SUPFAM" id="SSF47413">
    <property type="entry name" value="lambda repressor-like DNA-binding domains"/>
    <property type="match status" value="1"/>
</dbReference>
<comment type="caution">
    <text evidence="2">The sequence shown here is derived from an EMBL/GenBank/DDBJ whole genome shotgun (WGS) entry which is preliminary data.</text>
</comment>
<sequence>MTTCTGSQGFKAERLQQVLRVRGLTNFQLAALANVSNAAVGEWCNGSRLPSLETAKKLSDLLNVRPEIFMKEYKTGLGKAYFRSNASSLKRGREMLKARMEWAVDGGIIPRHYQGIRSRRFGLAF</sequence>
<feature type="domain" description="HTH cro/C1-type" evidence="1">
    <location>
        <begin position="15"/>
        <end position="69"/>
    </location>
</feature>
<dbReference type="RefSeq" id="WP_266126693.1">
    <property type="nucleotide sequence ID" value="NZ_JANIDV010000001.1"/>
</dbReference>
<protein>
    <submittedName>
        <fullName evidence="2">Helix-turn-helix domain-containing protein</fullName>
    </submittedName>
</protein>
<accession>A0ABT3WFN7</accession>
<dbReference type="InterPro" id="IPR010982">
    <property type="entry name" value="Lambda_DNA-bd_dom_sf"/>
</dbReference>
<dbReference type="Gene3D" id="1.10.260.40">
    <property type="entry name" value="lambda repressor-like DNA-binding domains"/>
    <property type="match status" value="1"/>
</dbReference>
<dbReference type="PROSITE" id="PS50943">
    <property type="entry name" value="HTH_CROC1"/>
    <property type="match status" value="1"/>
</dbReference>
<proteinExistence type="predicted"/>